<keyword evidence="3" id="KW-0238">DNA-binding</keyword>
<dbReference type="PANTHER" id="PTHR30385:SF7">
    <property type="entry name" value="RNA POLYMERASE SIGMA FACTOR FLIA"/>
    <property type="match status" value="1"/>
</dbReference>
<dbReference type="InterPro" id="IPR007630">
    <property type="entry name" value="RNA_pol_sigma70_r4"/>
</dbReference>
<dbReference type="InterPro" id="IPR012845">
    <property type="entry name" value="RNA_pol_sigma_FliA_WhiG"/>
</dbReference>
<evidence type="ECO:0000313" key="7">
    <source>
        <dbReference type="Proteomes" id="UP000217944"/>
    </source>
</evidence>
<evidence type="ECO:0000256" key="1">
    <source>
        <dbReference type="ARBA" id="ARBA00023015"/>
    </source>
</evidence>
<evidence type="ECO:0000256" key="4">
    <source>
        <dbReference type="ARBA" id="ARBA00023163"/>
    </source>
</evidence>
<keyword evidence="4" id="KW-0804">Transcription</keyword>
<dbReference type="CDD" id="cd06171">
    <property type="entry name" value="Sigma70_r4"/>
    <property type="match status" value="1"/>
</dbReference>
<dbReference type="RefSeq" id="WP_096259431.1">
    <property type="nucleotide sequence ID" value="NZ_BDME01000002.1"/>
</dbReference>
<dbReference type="GO" id="GO:0006352">
    <property type="term" value="P:DNA-templated transcription initiation"/>
    <property type="evidence" value="ECO:0007669"/>
    <property type="project" value="InterPro"/>
</dbReference>
<sequence length="225" mass="26296">MCNPYEQTLKEYRNSLAVDYMPAVKAMAARLKERLPSSIDFNDLVSIGLEELVKLSKRYDPKQNDNFWGYAQKRVYGAMLDFLRSLDTISRADRKLVKEIDKITEEYMVTNGVAPSDEYLAKMLDEDIEKIKKAKTAGEIYNVMPIEDQMNYFENISKKVEMEELIDIIKKVLKQMNEKEQLVIQLYYFEELSLKEISEILNVSESRISQIHSNAIRKIRKMLNG</sequence>
<dbReference type="GO" id="GO:0003899">
    <property type="term" value="F:DNA-directed RNA polymerase activity"/>
    <property type="evidence" value="ECO:0007669"/>
    <property type="project" value="InterPro"/>
</dbReference>
<proteinExistence type="predicted"/>
<dbReference type="PRINTS" id="PR00046">
    <property type="entry name" value="SIGMA70FCT"/>
</dbReference>
<accession>A0A292YAF1</accession>
<dbReference type="NCBIfam" id="TIGR02479">
    <property type="entry name" value="FliA_WhiG"/>
    <property type="match status" value="1"/>
</dbReference>
<dbReference type="SUPFAM" id="SSF88659">
    <property type="entry name" value="Sigma3 and sigma4 domains of RNA polymerase sigma factors"/>
    <property type="match status" value="2"/>
</dbReference>
<dbReference type="InterPro" id="IPR013325">
    <property type="entry name" value="RNA_pol_sigma_r2"/>
</dbReference>
<feature type="domain" description="RNA polymerase sigma-70" evidence="5">
    <location>
        <begin position="193"/>
        <end position="219"/>
    </location>
</feature>
<dbReference type="Gene3D" id="1.10.1740.10">
    <property type="match status" value="1"/>
</dbReference>
<gene>
    <name evidence="6" type="ORF">LNAT_P1199</name>
</gene>
<dbReference type="AlphaFoldDB" id="A0A292YAF1"/>
<dbReference type="InterPro" id="IPR007627">
    <property type="entry name" value="RNA_pol_sigma70_r2"/>
</dbReference>
<evidence type="ECO:0000256" key="3">
    <source>
        <dbReference type="ARBA" id="ARBA00023125"/>
    </source>
</evidence>
<dbReference type="InterPro" id="IPR000943">
    <property type="entry name" value="RNA_pol_sigma70"/>
</dbReference>
<reference evidence="6 7" key="1">
    <citation type="journal article" date="2017" name="Syst. Appl. Microbiol.">
        <title>Lebetimonas natsushimae sp. nov., a novel strictly anaerobic, moderately thermophilic chemoautotroph isolated from a deep-sea hydrothermal vent polychaete nest in the Mid-Okinawa Trough.</title>
        <authorList>
            <person name="Nagata R."/>
            <person name="Takaki Y."/>
            <person name="Tame A."/>
            <person name="Nunoura T."/>
            <person name="Muto H."/>
            <person name="Mino S."/>
            <person name="Sawayama S."/>
            <person name="Takai K."/>
            <person name="Nakagawa S."/>
        </authorList>
    </citation>
    <scope>NUCLEOTIDE SEQUENCE [LARGE SCALE GENOMIC DNA]</scope>
    <source>
        <strain evidence="6 7">HS1857</strain>
    </source>
</reference>
<dbReference type="PANTHER" id="PTHR30385">
    <property type="entry name" value="SIGMA FACTOR F FLAGELLAR"/>
    <property type="match status" value="1"/>
</dbReference>
<evidence type="ECO:0000256" key="2">
    <source>
        <dbReference type="ARBA" id="ARBA00023082"/>
    </source>
</evidence>
<comment type="caution">
    <text evidence="6">The sequence shown here is derived from an EMBL/GenBank/DDBJ whole genome shotgun (WGS) entry which is preliminary data.</text>
</comment>
<dbReference type="GO" id="GO:0016987">
    <property type="term" value="F:sigma factor activity"/>
    <property type="evidence" value="ECO:0007669"/>
    <property type="project" value="UniProtKB-KW"/>
</dbReference>
<dbReference type="InterPro" id="IPR014284">
    <property type="entry name" value="RNA_pol_sigma-70_dom"/>
</dbReference>
<dbReference type="NCBIfam" id="NF005413">
    <property type="entry name" value="PRK06986.1"/>
    <property type="match status" value="1"/>
</dbReference>
<organism evidence="6 7">
    <name type="scientific">Lebetimonas natsushimae</name>
    <dbReference type="NCBI Taxonomy" id="1936991"/>
    <lineage>
        <taxon>Bacteria</taxon>
        <taxon>Pseudomonadati</taxon>
        <taxon>Campylobacterota</taxon>
        <taxon>Epsilonproteobacteria</taxon>
        <taxon>Nautiliales</taxon>
        <taxon>Nautiliaceae</taxon>
        <taxon>Lebetimonas</taxon>
    </lineage>
</organism>
<protein>
    <submittedName>
        <fullName evidence="6">RNA polymerase sigma factor for flagellar operon FliA</fullName>
    </submittedName>
</protein>
<dbReference type="NCBIfam" id="TIGR02937">
    <property type="entry name" value="sigma70-ECF"/>
    <property type="match status" value="1"/>
</dbReference>
<dbReference type="Proteomes" id="UP000217944">
    <property type="component" value="Unassembled WGS sequence"/>
</dbReference>
<keyword evidence="6" id="KW-0969">Cilium</keyword>
<dbReference type="Pfam" id="PF04545">
    <property type="entry name" value="Sigma70_r4"/>
    <property type="match status" value="1"/>
</dbReference>
<dbReference type="SUPFAM" id="SSF88946">
    <property type="entry name" value="Sigma2 domain of RNA polymerase sigma factors"/>
    <property type="match status" value="1"/>
</dbReference>
<dbReference type="Gene3D" id="1.20.140.160">
    <property type="match status" value="1"/>
</dbReference>
<keyword evidence="6" id="KW-0282">Flagellum</keyword>
<dbReference type="OrthoDB" id="9799825at2"/>
<name>A0A292YAF1_9BACT</name>
<keyword evidence="7" id="KW-1185">Reference proteome</keyword>
<keyword evidence="2" id="KW-0731">Sigma factor</keyword>
<dbReference type="GO" id="GO:0003677">
    <property type="term" value="F:DNA binding"/>
    <property type="evidence" value="ECO:0007669"/>
    <property type="project" value="UniProtKB-KW"/>
</dbReference>
<evidence type="ECO:0000259" key="5">
    <source>
        <dbReference type="PROSITE" id="PS00716"/>
    </source>
</evidence>
<dbReference type="InterPro" id="IPR013324">
    <property type="entry name" value="RNA_pol_sigma_r3/r4-like"/>
</dbReference>
<dbReference type="Pfam" id="PF04542">
    <property type="entry name" value="Sigma70_r2"/>
    <property type="match status" value="1"/>
</dbReference>
<dbReference type="EMBL" id="BDME01000002">
    <property type="protein sequence ID" value="GAX87902.1"/>
    <property type="molecule type" value="Genomic_DNA"/>
</dbReference>
<keyword evidence="6" id="KW-0966">Cell projection</keyword>
<keyword evidence="1" id="KW-0805">Transcription regulation</keyword>
<dbReference type="PROSITE" id="PS00716">
    <property type="entry name" value="SIGMA70_2"/>
    <property type="match status" value="1"/>
</dbReference>
<evidence type="ECO:0000313" key="6">
    <source>
        <dbReference type="EMBL" id="GAX87902.1"/>
    </source>
</evidence>